<dbReference type="InterPro" id="IPR006638">
    <property type="entry name" value="Elp3/MiaA/NifB-like_rSAM"/>
</dbReference>
<keyword evidence="7 9" id="KW-0411">Iron-sulfur</keyword>
<dbReference type="PANTHER" id="PTHR13932">
    <property type="entry name" value="COPROPORPHYRINIGEN III OXIDASE"/>
    <property type="match status" value="1"/>
</dbReference>
<keyword evidence="8 9" id="KW-0143">Chaperone</keyword>
<evidence type="ECO:0000256" key="4">
    <source>
        <dbReference type="ARBA" id="ARBA00022691"/>
    </source>
</evidence>
<evidence type="ECO:0000256" key="9">
    <source>
        <dbReference type="RuleBase" id="RU364116"/>
    </source>
</evidence>
<gene>
    <name evidence="11" type="primary">hemW</name>
    <name evidence="11" type="ORF">IAB00_07130</name>
</gene>
<dbReference type="SFLD" id="SFLDF00288">
    <property type="entry name" value="HemN-like__clustered_with_nucl"/>
    <property type="match status" value="1"/>
</dbReference>
<evidence type="ECO:0000256" key="5">
    <source>
        <dbReference type="ARBA" id="ARBA00022723"/>
    </source>
</evidence>
<dbReference type="PROSITE" id="PS51918">
    <property type="entry name" value="RADICAL_SAM"/>
    <property type="match status" value="1"/>
</dbReference>
<dbReference type="SUPFAM" id="SSF102114">
    <property type="entry name" value="Radical SAM enzymes"/>
    <property type="match status" value="1"/>
</dbReference>
<dbReference type="SMART" id="SM00729">
    <property type="entry name" value="Elp3"/>
    <property type="match status" value="1"/>
</dbReference>
<name>A0A9D1HL15_9FIRM</name>
<keyword evidence="9" id="KW-0004">4Fe-4S</keyword>
<dbReference type="InterPro" id="IPR058240">
    <property type="entry name" value="rSAM_sf"/>
</dbReference>
<dbReference type="InterPro" id="IPR004559">
    <property type="entry name" value="HemW-like"/>
</dbReference>
<evidence type="ECO:0000313" key="11">
    <source>
        <dbReference type="EMBL" id="HIU10987.1"/>
    </source>
</evidence>
<evidence type="ECO:0000256" key="1">
    <source>
        <dbReference type="ARBA" id="ARBA00006100"/>
    </source>
</evidence>
<evidence type="ECO:0000259" key="10">
    <source>
        <dbReference type="PROSITE" id="PS51918"/>
    </source>
</evidence>
<dbReference type="InterPro" id="IPR013785">
    <property type="entry name" value="Aldolase_TIM"/>
</dbReference>
<dbReference type="SFLD" id="SFLDG01065">
    <property type="entry name" value="anaerobic_coproporphyrinogen-I"/>
    <property type="match status" value="1"/>
</dbReference>
<dbReference type="NCBIfam" id="TIGR00539">
    <property type="entry name" value="hemN_rel"/>
    <property type="match status" value="1"/>
</dbReference>
<protein>
    <recommendedName>
        <fullName evidence="2 9">Heme chaperone HemW</fullName>
    </recommendedName>
</protein>
<dbReference type="SFLD" id="SFLDS00029">
    <property type="entry name" value="Radical_SAM"/>
    <property type="match status" value="1"/>
</dbReference>
<keyword evidence="9" id="KW-0963">Cytoplasm</keyword>
<dbReference type="SFLD" id="SFLDF00562">
    <property type="entry name" value="HemN-like__clustered_with_heat"/>
    <property type="match status" value="1"/>
</dbReference>
<keyword evidence="5 9" id="KW-0479">Metal-binding</keyword>
<dbReference type="Gene3D" id="3.20.20.70">
    <property type="entry name" value="Aldolase class I"/>
    <property type="match status" value="1"/>
</dbReference>
<accession>A0A9D1HL15</accession>
<dbReference type="GO" id="GO:0006779">
    <property type="term" value="P:porphyrin-containing compound biosynthetic process"/>
    <property type="evidence" value="ECO:0007669"/>
    <property type="project" value="InterPro"/>
</dbReference>
<reference evidence="11" key="1">
    <citation type="submission" date="2020-10" db="EMBL/GenBank/DDBJ databases">
        <authorList>
            <person name="Gilroy R."/>
        </authorList>
    </citation>
    <scope>NUCLEOTIDE SEQUENCE</scope>
    <source>
        <strain evidence="11">2830</strain>
    </source>
</reference>
<dbReference type="PANTHER" id="PTHR13932:SF5">
    <property type="entry name" value="RADICAL S-ADENOSYL METHIONINE DOMAIN-CONTAINING PROTEIN 1, MITOCHONDRIAL"/>
    <property type="match status" value="1"/>
</dbReference>
<dbReference type="InterPro" id="IPR010723">
    <property type="entry name" value="HemN_C"/>
</dbReference>
<dbReference type="Pfam" id="PF06969">
    <property type="entry name" value="HemN_C"/>
    <property type="match status" value="1"/>
</dbReference>
<dbReference type="InterPro" id="IPR007197">
    <property type="entry name" value="rSAM"/>
</dbReference>
<comment type="function">
    <text evidence="9">Probably acts as a heme chaperone, transferring heme to an unknown acceptor. Binds one molecule of heme per monomer, possibly covalently. Binds 1 [4Fe-4S] cluster. The cluster is coordinated with 3 cysteines and an exchangeable S-adenosyl-L-methionine.</text>
</comment>
<dbReference type="CDD" id="cd01335">
    <property type="entry name" value="Radical_SAM"/>
    <property type="match status" value="1"/>
</dbReference>
<comment type="subcellular location">
    <subcellularLocation>
        <location evidence="9">Cytoplasm</location>
    </subcellularLocation>
</comment>
<organism evidence="11 12">
    <name type="scientific">Candidatus Avidehalobacter gallistercoris</name>
    <dbReference type="NCBI Taxonomy" id="2840694"/>
    <lineage>
        <taxon>Bacteria</taxon>
        <taxon>Bacillati</taxon>
        <taxon>Bacillota</taxon>
        <taxon>Clostridia</taxon>
        <taxon>Eubacteriales</taxon>
        <taxon>Peptococcaceae</taxon>
        <taxon>Peptococcaceae incertae sedis</taxon>
        <taxon>Candidatus Avidehalobacter</taxon>
    </lineage>
</organism>
<evidence type="ECO:0000256" key="3">
    <source>
        <dbReference type="ARBA" id="ARBA00022617"/>
    </source>
</evidence>
<sequence length="410" mass="46396">MRTLALNDIAFKSLYLHLPFCLKRCNYCDFLSHTYADVQAQASAYPSALRQEMRMYRAYAGELQSVYFGGGTPTMLPASELCSLLDFIGRTFILSPGAEITVECNPGTVDVGYLAELKSAGFNRLSIGAQSFQDAELKMLGRLHNTASIRNCVAAARHVGFDNISLDIIYALPGQTLASLQYNLLAALKLAPEHISLYSLQLDNDSIWGREYAAGKLLAADEDLEADMLQMARGLLREQGFAQYEIANFARRGERDFRSRHNRLYWQREDYLGVGLGAASCLFMTRWQNVGTLDSYIESLSRLHRPKVEQEQLTMAHTMSEVMFMGLRQTAGVDIYPVIDRYCVDPLRFYDYELQGLFGQGLLEYVEDAHSLRLTERGMMLANQVFLEFIKDETEDIQLGSQQDEPFFEI</sequence>
<dbReference type="EMBL" id="DVMH01000035">
    <property type="protein sequence ID" value="HIU10987.1"/>
    <property type="molecule type" value="Genomic_DNA"/>
</dbReference>
<evidence type="ECO:0000256" key="7">
    <source>
        <dbReference type="ARBA" id="ARBA00023014"/>
    </source>
</evidence>
<reference evidence="11" key="2">
    <citation type="journal article" date="2021" name="PeerJ">
        <title>Extensive microbial diversity within the chicken gut microbiome revealed by metagenomics and culture.</title>
        <authorList>
            <person name="Gilroy R."/>
            <person name="Ravi A."/>
            <person name="Getino M."/>
            <person name="Pursley I."/>
            <person name="Horton D.L."/>
            <person name="Alikhan N.F."/>
            <person name="Baker D."/>
            <person name="Gharbi K."/>
            <person name="Hall N."/>
            <person name="Watson M."/>
            <person name="Adriaenssens E.M."/>
            <person name="Foster-Nyarko E."/>
            <person name="Jarju S."/>
            <person name="Secka A."/>
            <person name="Antonio M."/>
            <person name="Oren A."/>
            <person name="Chaudhuri R.R."/>
            <person name="La Ragione R."/>
            <person name="Hildebrand F."/>
            <person name="Pallen M.J."/>
        </authorList>
    </citation>
    <scope>NUCLEOTIDE SEQUENCE</scope>
    <source>
        <strain evidence="11">2830</strain>
    </source>
</reference>
<dbReference type="GO" id="GO:0005737">
    <property type="term" value="C:cytoplasm"/>
    <property type="evidence" value="ECO:0007669"/>
    <property type="project" value="UniProtKB-SubCell"/>
</dbReference>
<evidence type="ECO:0000256" key="8">
    <source>
        <dbReference type="ARBA" id="ARBA00023186"/>
    </source>
</evidence>
<dbReference type="Pfam" id="PF04055">
    <property type="entry name" value="Radical_SAM"/>
    <property type="match status" value="1"/>
</dbReference>
<evidence type="ECO:0000256" key="6">
    <source>
        <dbReference type="ARBA" id="ARBA00023004"/>
    </source>
</evidence>
<keyword evidence="3 9" id="KW-0349">Heme</keyword>
<dbReference type="GO" id="GO:0004109">
    <property type="term" value="F:coproporphyrinogen oxidase activity"/>
    <property type="evidence" value="ECO:0007669"/>
    <property type="project" value="InterPro"/>
</dbReference>
<comment type="similarity">
    <text evidence="1">Belongs to the anaerobic coproporphyrinogen-III oxidase family. HemW subfamily.</text>
</comment>
<dbReference type="Proteomes" id="UP000824124">
    <property type="component" value="Unassembled WGS sequence"/>
</dbReference>
<dbReference type="GO" id="GO:0051539">
    <property type="term" value="F:4 iron, 4 sulfur cluster binding"/>
    <property type="evidence" value="ECO:0007669"/>
    <property type="project" value="UniProtKB-UniRule"/>
</dbReference>
<keyword evidence="6 9" id="KW-0408">Iron</keyword>
<comment type="caution">
    <text evidence="11">The sequence shown here is derived from an EMBL/GenBank/DDBJ whole genome shotgun (WGS) entry which is preliminary data.</text>
</comment>
<dbReference type="AlphaFoldDB" id="A0A9D1HL15"/>
<proteinExistence type="inferred from homology"/>
<dbReference type="InterPro" id="IPR034505">
    <property type="entry name" value="Coproporphyrinogen-III_oxidase"/>
</dbReference>
<evidence type="ECO:0000313" key="12">
    <source>
        <dbReference type="Proteomes" id="UP000824124"/>
    </source>
</evidence>
<dbReference type="GO" id="GO:0046872">
    <property type="term" value="F:metal ion binding"/>
    <property type="evidence" value="ECO:0007669"/>
    <property type="project" value="UniProtKB-UniRule"/>
</dbReference>
<feature type="domain" description="Radical SAM core" evidence="10">
    <location>
        <begin position="6"/>
        <end position="242"/>
    </location>
</feature>
<keyword evidence="4 9" id="KW-0949">S-adenosyl-L-methionine</keyword>
<evidence type="ECO:0000256" key="2">
    <source>
        <dbReference type="ARBA" id="ARBA00017228"/>
    </source>
</evidence>